<evidence type="ECO:0000256" key="2">
    <source>
        <dbReference type="SAM" id="Phobius"/>
    </source>
</evidence>
<dbReference type="Gene3D" id="2.60.200.20">
    <property type="match status" value="1"/>
</dbReference>
<evidence type="ECO:0000256" key="1">
    <source>
        <dbReference type="SAM" id="MobiDB-lite"/>
    </source>
</evidence>
<feature type="compositionally biased region" description="Polar residues" evidence="1">
    <location>
        <begin position="391"/>
        <end position="402"/>
    </location>
</feature>
<evidence type="ECO:0000259" key="4">
    <source>
        <dbReference type="PROSITE" id="PS50234"/>
    </source>
</evidence>
<dbReference type="SMART" id="SM00240">
    <property type="entry name" value="FHA"/>
    <property type="match status" value="1"/>
</dbReference>
<dbReference type="CDD" id="cd00198">
    <property type="entry name" value="vWFA"/>
    <property type="match status" value="1"/>
</dbReference>
<keyword evidence="6" id="KW-1185">Reference proteome</keyword>
<sequence length="540" mass="57330">MGYRVEAQANAAARLAGGPAYTGGDSKSPLPKFPNVDVVFSLAGADGNPIMPKPADLKLYSQGKEIGTATSIRSFEATGNGLTAILALDASGSMRGAPINSIHATISKFVQQARPQDKVAVVTFADDVRTDVPFGASKSALAQELDTVQARGKLTRLYDALLQTMDQFNSNLPVRRLLTVISDGHDEGSEHALVDVIAKAKSMGIVVDCIGLNRDNGAYLSTLQQLADQTGGTYRHALNAQDLDTYVGQGIQITRMTPVASFKTSHLPTDDSLHSVQLRWMPGKLTATVFIRTPKSTAIQNFWLWGLGACFLAGVILLSISWFGARGGTRVGVAASQPLAQPGPQLQTPPIPGSYPSTPIAPSGFPGPFGQPGSAGSRTPTVPETGAAPLSASSLPVQRLSSTEIEPKPTRVESAPILDLEERAERTRTKLAVYFEAADVGPYGRLAVQNGPLAGQVFKITSRIFRIGAVVGNELILPDDPTVSSHHARLFWEGAILKVEDQNSLNGTYVNGSKLTSGRHLLRPGDEIQLGQTKLVLEKV</sequence>
<dbReference type="InterPro" id="IPR036465">
    <property type="entry name" value="vWFA_dom_sf"/>
</dbReference>
<dbReference type="CDD" id="cd00060">
    <property type="entry name" value="FHA"/>
    <property type="match status" value="1"/>
</dbReference>
<reference evidence="6" key="1">
    <citation type="journal article" date="2019" name="Int. J. Syst. Evol. Microbiol.">
        <title>The Global Catalogue of Microorganisms (GCM) 10K type strain sequencing project: providing services to taxonomists for standard genome sequencing and annotation.</title>
        <authorList>
            <consortium name="The Broad Institute Genomics Platform"/>
            <consortium name="The Broad Institute Genome Sequencing Center for Infectious Disease"/>
            <person name="Wu L."/>
            <person name="Ma J."/>
        </authorList>
    </citation>
    <scope>NUCLEOTIDE SEQUENCE [LARGE SCALE GENOMIC DNA]</scope>
    <source>
        <strain evidence="6">JCM 4087</strain>
    </source>
</reference>
<dbReference type="InterPro" id="IPR000253">
    <property type="entry name" value="FHA_dom"/>
</dbReference>
<feature type="domain" description="FHA" evidence="3">
    <location>
        <begin position="465"/>
        <end position="515"/>
    </location>
</feature>
<proteinExistence type="predicted"/>
<dbReference type="Gene3D" id="3.40.50.410">
    <property type="entry name" value="von Willebrand factor, type A domain"/>
    <property type="match status" value="1"/>
</dbReference>
<dbReference type="InterPro" id="IPR008984">
    <property type="entry name" value="SMAD_FHA_dom_sf"/>
</dbReference>
<protein>
    <submittedName>
        <fullName evidence="5">VWA domain-containing protein</fullName>
    </submittedName>
</protein>
<dbReference type="RefSeq" id="WP_263342554.1">
    <property type="nucleotide sequence ID" value="NZ_JAGSYH010000013.1"/>
</dbReference>
<dbReference type="Pfam" id="PF00092">
    <property type="entry name" value="VWA"/>
    <property type="match status" value="1"/>
</dbReference>
<keyword evidence="2" id="KW-1133">Transmembrane helix</keyword>
<feature type="region of interest" description="Disordered" evidence="1">
    <location>
        <begin position="339"/>
        <end position="402"/>
    </location>
</feature>
<feature type="transmembrane region" description="Helical" evidence="2">
    <location>
        <begin position="302"/>
        <end position="323"/>
    </location>
</feature>
<keyword evidence="2" id="KW-0472">Membrane</keyword>
<dbReference type="Proteomes" id="UP001596091">
    <property type="component" value="Unassembled WGS sequence"/>
</dbReference>
<organism evidence="5 6">
    <name type="scientific">Acidicapsa dinghuensis</name>
    <dbReference type="NCBI Taxonomy" id="2218256"/>
    <lineage>
        <taxon>Bacteria</taxon>
        <taxon>Pseudomonadati</taxon>
        <taxon>Acidobacteriota</taxon>
        <taxon>Terriglobia</taxon>
        <taxon>Terriglobales</taxon>
        <taxon>Acidobacteriaceae</taxon>
        <taxon>Acidicapsa</taxon>
    </lineage>
</organism>
<dbReference type="EMBL" id="JBHSPH010000017">
    <property type="protein sequence ID" value="MFC5865224.1"/>
    <property type="molecule type" value="Genomic_DNA"/>
</dbReference>
<gene>
    <name evidence="5" type="ORF">ACFPT7_23160</name>
</gene>
<evidence type="ECO:0000313" key="6">
    <source>
        <dbReference type="Proteomes" id="UP001596091"/>
    </source>
</evidence>
<dbReference type="Pfam" id="PF00498">
    <property type="entry name" value="FHA"/>
    <property type="match status" value="1"/>
</dbReference>
<dbReference type="PROSITE" id="PS50234">
    <property type="entry name" value="VWFA"/>
    <property type="match status" value="1"/>
</dbReference>
<evidence type="ECO:0000259" key="3">
    <source>
        <dbReference type="PROSITE" id="PS50006"/>
    </source>
</evidence>
<feature type="domain" description="VWFA" evidence="4">
    <location>
        <begin position="83"/>
        <end position="256"/>
    </location>
</feature>
<dbReference type="PROSITE" id="PS50006">
    <property type="entry name" value="FHA_DOMAIN"/>
    <property type="match status" value="1"/>
</dbReference>
<dbReference type="SUPFAM" id="SSF53300">
    <property type="entry name" value="vWA-like"/>
    <property type="match status" value="1"/>
</dbReference>
<comment type="caution">
    <text evidence="5">The sequence shown here is derived from an EMBL/GenBank/DDBJ whole genome shotgun (WGS) entry which is preliminary data.</text>
</comment>
<keyword evidence="2" id="KW-0812">Transmembrane</keyword>
<dbReference type="SUPFAM" id="SSF49879">
    <property type="entry name" value="SMAD/FHA domain"/>
    <property type="match status" value="1"/>
</dbReference>
<dbReference type="SMART" id="SM00327">
    <property type="entry name" value="VWA"/>
    <property type="match status" value="1"/>
</dbReference>
<dbReference type="InterPro" id="IPR002035">
    <property type="entry name" value="VWF_A"/>
</dbReference>
<accession>A0ABW1EMJ1</accession>
<feature type="compositionally biased region" description="Low complexity" evidence="1">
    <location>
        <begin position="361"/>
        <end position="377"/>
    </location>
</feature>
<name>A0ABW1EMJ1_9BACT</name>
<evidence type="ECO:0000313" key="5">
    <source>
        <dbReference type="EMBL" id="MFC5865224.1"/>
    </source>
</evidence>